<keyword evidence="9" id="KW-0168">Coated pit</keyword>
<feature type="domain" description="CUB" evidence="12">
    <location>
        <begin position="388"/>
        <end position="483"/>
    </location>
</feature>
<dbReference type="InParanoid" id="E4WZR2"/>
<keyword evidence="7" id="KW-0472">Membrane</keyword>
<name>E4WZR2_OIKDI</name>
<dbReference type="PRINTS" id="PR00261">
    <property type="entry name" value="LDLRECEPTOR"/>
</dbReference>
<dbReference type="OrthoDB" id="6076617at2759"/>
<evidence type="ECO:0000256" key="8">
    <source>
        <dbReference type="ARBA" id="ARBA00023157"/>
    </source>
</evidence>
<gene>
    <name evidence="13" type="ORF">GSOID_T00013427001</name>
</gene>
<accession>E4WZR2</accession>
<keyword evidence="4" id="KW-0812">Transmembrane</keyword>
<dbReference type="InterPro" id="IPR023415">
    <property type="entry name" value="LDLR_class-A_CS"/>
</dbReference>
<evidence type="ECO:0000256" key="5">
    <source>
        <dbReference type="ARBA" id="ARBA00022737"/>
    </source>
</evidence>
<evidence type="ECO:0000256" key="7">
    <source>
        <dbReference type="ARBA" id="ARBA00023136"/>
    </source>
</evidence>
<feature type="disulfide bond" evidence="11">
    <location>
        <begin position="204"/>
        <end position="219"/>
    </location>
</feature>
<reference evidence="13" key="1">
    <citation type="journal article" date="2010" name="Science">
        <title>Plasticity of animal genome architecture unmasked by rapid evolution of a pelagic tunicate.</title>
        <authorList>
            <person name="Denoeud F."/>
            <person name="Henriet S."/>
            <person name="Mungpakdee S."/>
            <person name="Aury J.M."/>
            <person name="Da Silva C."/>
            <person name="Brinkmann H."/>
            <person name="Mikhaleva J."/>
            <person name="Olsen L.C."/>
            <person name="Jubin C."/>
            <person name="Canestro C."/>
            <person name="Bouquet J.M."/>
            <person name="Danks G."/>
            <person name="Poulain J."/>
            <person name="Campsteijn C."/>
            <person name="Adamski M."/>
            <person name="Cross I."/>
            <person name="Yadetie F."/>
            <person name="Muffato M."/>
            <person name="Louis A."/>
            <person name="Butcher S."/>
            <person name="Tsagkogeorga G."/>
            <person name="Konrad A."/>
            <person name="Singh S."/>
            <person name="Jensen M.F."/>
            <person name="Cong E.H."/>
            <person name="Eikeseth-Otteraa H."/>
            <person name="Noel B."/>
            <person name="Anthouard V."/>
            <person name="Porcel B.M."/>
            <person name="Kachouri-Lafond R."/>
            <person name="Nishino A."/>
            <person name="Ugolini M."/>
            <person name="Chourrout P."/>
            <person name="Nishida H."/>
            <person name="Aasland R."/>
            <person name="Huzurbazar S."/>
            <person name="Westhof E."/>
            <person name="Delsuc F."/>
            <person name="Lehrach H."/>
            <person name="Reinhardt R."/>
            <person name="Weissenbach J."/>
            <person name="Roy S.W."/>
            <person name="Artiguenave F."/>
            <person name="Postlethwait J.H."/>
            <person name="Manak J.R."/>
            <person name="Thompson E.M."/>
            <person name="Jaillon O."/>
            <person name="Du Pasquier L."/>
            <person name="Boudinot P."/>
            <person name="Liberles D.A."/>
            <person name="Volff J.N."/>
            <person name="Philippe H."/>
            <person name="Lenhard B."/>
            <person name="Roest Crollius H."/>
            <person name="Wincker P."/>
            <person name="Chourrout D."/>
        </authorList>
    </citation>
    <scope>NUCLEOTIDE SEQUENCE [LARGE SCALE GENOMIC DNA]</scope>
</reference>
<dbReference type="GO" id="GO:0005905">
    <property type="term" value="C:clathrin-coated pit"/>
    <property type="evidence" value="ECO:0007669"/>
    <property type="project" value="UniProtKB-KW"/>
</dbReference>
<evidence type="ECO:0000256" key="11">
    <source>
        <dbReference type="PROSITE-ProRule" id="PRU00124"/>
    </source>
</evidence>
<comment type="subcellular location">
    <subcellularLocation>
        <location evidence="10">Membrane</location>
        <location evidence="10">Coated pit</location>
    </subcellularLocation>
    <subcellularLocation>
        <location evidence="1">Membrane</location>
        <topology evidence="1">Single-pass membrane protein</topology>
    </subcellularLocation>
</comment>
<dbReference type="Pfam" id="PF00431">
    <property type="entry name" value="CUB"/>
    <property type="match status" value="1"/>
</dbReference>
<comment type="similarity">
    <text evidence="2">Belongs to the LDLR family.</text>
</comment>
<dbReference type="SUPFAM" id="SSF57424">
    <property type="entry name" value="LDL receptor-like module"/>
    <property type="match status" value="2"/>
</dbReference>
<evidence type="ECO:0000256" key="3">
    <source>
        <dbReference type="ARBA" id="ARBA00022583"/>
    </source>
</evidence>
<evidence type="ECO:0000259" key="12">
    <source>
        <dbReference type="Pfam" id="PF00431"/>
    </source>
</evidence>
<evidence type="ECO:0000256" key="2">
    <source>
        <dbReference type="ARBA" id="ARBA00009939"/>
    </source>
</evidence>
<evidence type="ECO:0000256" key="6">
    <source>
        <dbReference type="ARBA" id="ARBA00022989"/>
    </source>
</evidence>
<dbReference type="InterPro" id="IPR002172">
    <property type="entry name" value="LDrepeatLR_classA_rpt"/>
</dbReference>
<evidence type="ECO:0000256" key="9">
    <source>
        <dbReference type="ARBA" id="ARBA00023176"/>
    </source>
</evidence>
<dbReference type="InterPro" id="IPR035914">
    <property type="entry name" value="Sperma_CUB_dom_sf"/>
</dbReference>
<dbReference type="GO" id="GO:0005886">
    <property type="term" value="C:plasma membrane"/>
    <property type="evidence" value="ECO:0007669"/>
    <property type="project" value="TreeGrafter"/>
</dbReference>
<dbReference type="SUPFAM" id="SSF49854">
    <property type="entry name" value="Spermadhesin, CUB domain"/>
    <property type="match status" value="1"/>
</dbReference>
<dbReference type="PANTHER" id="PTHR24270">
    <property type="entry name" value="LOW-DENSITY LIPOPROTEIN RECEPTOR-RELATED"/>
    <property type="match status" value="1"/>
</dbReference>
<keyword evidence="8 11" id="KW-1015">Disulfide bond</keyword>
<keyword evidence="14" id="KW-1185">Reference proteome</keyword>
<dbReference type="InterPro" id="IPR036055">
    <property type="entry name" value="LDL_receptor-like_sf"/>
</dbReference>
<sequence length="486" mass="54743">MNIVISGYKNGQNEEEHFSVQGELVIQRVMQIILHNSDLEDHGNMALIGIESSENLMQYPVCFDFDETHRFDFSLDKPHLCQLVGHRRDLLGDAFTKWQSMVPVKSDEKDILKAGYRMLLVQPFHDDQGTGLFCQSWNQKWHLVGITQPNDGDIEGRSATWPSMRAGLNVVSDIQGLTKWVQQECPGQFLCKKDRVCIDRKSICNGEIDCSDGTDERECDSGCGSGSWIQEAGTTVSVSSFVTKCRWIIPSSPGSINLIRLDKLVSDRKYKVATYDSVNHTWLVYKNVPKFFSSSPGGTLTLQIEMEAQNSLLDLRFVALREELASDGEYLCEEQFKCKSTGARGVFCISPELVCNGVNDCADGEDEENCEDILECGSPKFQTALATPKFLFSQNHPLTWTGQGKCIYKIDSFTGDPITLDFEEFNSDVSDVVKIYAGFGCSKRQIGEHFGDQPYLLNTKETSLSIEWNFTDNIHLRSYALKFFTK</sequence>
<protein>
    <recommendedName>
        <fullName evidence="12">CUB domain-containing protein</fullName>
    </recommendedName>
</protein>
<keyword evidence="6" id="KW-1133">Transmembrane helix</keyword>
<dbReference type="Gene3D" id="4.10.400.10">
    <property type="entry name" value="Low-density Lipoprotein Receptor"/>
    <property type="match status" value="2"/>
</dbReference>
<dbReference type="SMART" id="SM00192">
    <property type="entry name" value="LDLa"/>
    <property type="match status" value="2"/>
</dbReference>
<dbReference type="Proteomes" id="UP000001307">
    <property type="component" value="Unassembled WGS sequence"/>
</dbReference>
<keyword evidence="5" id="KW-0677">Repeat</keyword>
<proteinExistence type="inferred from homology"/>
<dbReference type="PANTHER" id="PTHR24270:SF62">
    <property type="entry name" value="LOW-DENSITY LIPOPROTEIN RECEPTOR-RELATED PROTEIN 2"/>
    <property type="match status" value="1"/>
</dbReference>
<dbReference type="CDD" id="cd00112">
    <property type="entry name" value="LDLa"/>
    <property type="match status" value="2"/>
</dbReference>
<evidence type="ECO:0000313" key="13">
    <source>
        <dbReference type="EMBL" id="CBY22658.1"/>
    </source>
</evidence>
<dbReference type="Pfam" id="PF00057">
    <property type="entry name" value="Ldl_recept_a"/>
    <property type="match status" value="2"/>
</dbReference>
<evidence type="ECO:0000313" key="14">
    <source>
        <dbReference type="Proteomes" id="UP000001307"/>
    </source>
</evidence>
<dbReference type="PROSITE" id="PS01209">
    <property type="entry name" value="LDLRA_1"/>
    <property type="match status" value="1"/>
</dbReference>
<evidence type="ECO:0000256" key="10">
    <source>
        <dbReference type="ARBA" id="ARBA00037878"/>
    </source>
</evidence>
<feature type="disulfide bond" evidence="11">
    <location>
        <begin position="355"/>
        <end position="370"/>
    </location>
</feature>
<organism evidence="13">
    <name type="scientific">Oikopleura dioica</name>
    <name type="common">Tunicate</name>
    <dbReference type="NCBI Taxonomy" id="34765"/>
    <lineage>
        <taxon>Eukaryota</taxon>
        <taxon>Metazoa</taxon>
        <taxon>Chordata</taxon>
        <taxon>Tunicata</taxon>
        <taxon>Appendicularia</taxon>
        <taxon>Copelata</taxon>
        <taxon>Oikopleuridae</taxon>
        <taxon>Oikopleura</taxon>
    </lineage>
</organism>
<dbReference type="EMBL" id="FN653019">
    <property type="protein sequence ID" value="CBY22658.1"/>
    <property type="molecule type" value="Genomic_DNA"/>
</dbReference>
<feature type="disulfide bond" evidence="11">
    <location>
        <begin position="185"/>
        <end position="197"/>
    </location>
</feature>
<dbReference type="AlphaFoldDB" id="E4WZR2"/>
<comment type="caution">
    <text evidence="11">Lacks conserved residue(s) required for the propagation of feature annotation.</text>
</comment>
<evidence type="ECO:0000256" key="1">
    <source>
        <dbReference type="ARBA" id="ARBA00004167"/>
    </source>
</evidence>
<dbReference type="InterPro" id="IPR000859">
    <property type="entry name" value="CUB_dom"/>
</dbReference>
<evidence type="ECO:0000256" key="4">
    <source>
        <dbReference type="ARBA" id="ARBA00022692"/>
    </source>
</evidence>
<dbReference type="GO" id="GO:0006897">
    <property type="term" value="P:endocytosis"/>
    <property type="evidence" value="ECO:0007669"/>
    <property type="project" value="UniProtKB-KW"/>
</dbReference>
<dbReference type="Gene3D" id="2.60.120.290">
    <property type="entry name" value="Spermadhesin, CUB domain"/>
    <property type="match status" value="1"/>
</dbReference>
<dbReference type="PROSITE" id="PS50068">
    <property type="entry name" value="LDLRA_2"/>
    <property type="match status" value="2"/>
</dbReference>
<dbReference type="InterPro" id="IPR050685">
    <property type="entry name" value="LDLR"/>
</dbReference>
<keyword evidence="3" id="KW-0254">Endocytosis</keyword>